<feature type="domain" description="MutL C-terminal dimerisation" evidence="5">
    <location>
        <begin position="386"/>
        <end position="528"/>
    </location>
</feature>
<dbReference type="InterPro" id="IPR014721">
    <property type="entry name" value="Ribsml_uS5_D2-typ_fold_subgr"/>
</dbReference>
<dbReference type="CDD" id="cd00782">
    <property type="entry name" value="MutL_Trans"/>
    <property type="match status" value="1"/>
</dbReference>
<dbReference type="GO" id="GO:0032300">
    <property type="term" value="C:mismatch repair complex"/>
    <property type="evidence" value="ECO:0007669"/>
    <property type="project" value="InterPro"/>
</dbReference>
<dbReference type="SUPFAM" id="SSF55874">
    <property type="entry name" value="ATPase domain of HSP90 chaperone/DNA topoisomerase II/histidine kinase"/>
    <property type="match status" value="1"/>
</dbReference>
<keyword evidence="7" id="KW-0540">Nuclease</keyword>
<evidence type="ECO:0000256" key="3">
    <source>
        <dbReference type="ARBA" id="ARBA00023204"/>
    </source>
</evidence>
<dbReference type="InterPro" id="IPR013507">
    <property type="entry name" value="DNA_mismatch_S5_2-like"/>
</dbReference>
<comment type="function">
    <text evidence="4">This protein is involved in the repair of mismatches in DNA. It is required for dam-dependent methyl-directed DNA mismatch repair. May act as a 'molecular matchmaker', a protein that promotes the formation of a stable complex between two or more DNA-binding proteins in an ATP-dependent manner without itself being part of a final effector complex.</text>
</comment>
<dbReference type="FunFam" id="3.30.565.10:FF:000003">
    <property type="entry name" value="DNA mismatch repair endonuclease MutL"/>
    <property type="match status" value="1"/>
</dbReference>
<dbReference type="GO" id="GO:0016887">
    <property type="term" value="F:ATP hydrolysis activity"/>
    <property type="evidence" value="ECO:0007669"/>
    <property type="project" value="InterPro"/>
</dbReference>
<dbReference type="Gene3D" id="3.30.1370.100">
    <property type="entry name" value="MutL, C-terminal domain, regulatory subdomain"/>
    <property type="match status" value="1"/>
</dbReference>
<dbReference type="GO" id="GO:0006298">
    <property type="term" value="P:mismatch repair"/>
    <property type="evidence" value="ECO:0007669"/>
    <property type="project" value="UniProtKB-UniRule"/>
</dbReference>
<dbReference type="SMART" id="SM01340">
    <property type="entry name" value="DNA_mis_repair"/>
    <property type="match status" value="1"/>
</dbReference>
<proteinExistence type="inferred from homology"/>
<dbReference type="Proteomes" id="UP000544742">
    <property type="component" value="Unassembled WGS sequence"/>
</dbReference>
<dbReference type="GO" id="GO:0004519">
    <property type="term" value="F:endonuclease activity"/>
    <property type="evidence" value="ECO:0007669"/>
    <property type="project" value="UniProtKB-KW"/>
</dbReference>
<dbReference type="InterPro" id="IPR042121">
    <property type="entry name" value="MutL_C_regsub"/>
</dbReference>
<dbReference type="SMART" id="SM00853">
    <property type="entry name" value="MutL_C"/>
    <property type="match status" value="1"/>
</dbReference>
<dbReference type="Gene3D" id="3.30.230.10">
    <property type="match status" value="1"/>
</dbReference>
<dbReference type="AlphaFoldDB" id="A0A7K4AKZ7"/>
<dbReference type="InterPro" id="IPR020568">
    <property type="entry name" value="Ribosomal_Su5_D2-typ_SF"/>
</dbReference>
<dbReference type="Gene3D" id="3.30.1540.20">
    <property type="entry name" value="MutL, C-terminal domain, dimerisation subdomain"/>
    <property type="match status" value="1"/>
</dbReference>
<evidence type="ECO:0000259" key="5">
    <source>
        <dbReference type="SMART" id="SM00853"/>
    </source>
</evidence>
<dbReference type="InterPro" id="IPR014762">
    <property type="entry name" value="DNA_mismatch_repair_CS"/>
</dbReference>
<dbReference type="NCBIfam" id="TIGR00585">
    <property type="entry name" value="mutl"/>
    <property type="match status" value="1"/>
</dbReference>
<feature type="domain" description="DNA mismatch repair protein S5" evidence="6">
    <location>
        <begin position="210"/>
        <end position="328"/>
    </location>
</feature>
<reference evidence="7 8" key="1">
    <citation type="journal article" date="2020" name="Biotechnol. Biofuels">
        <title>New insights from the biogas microbiome by comprehensive genome-resolved metagenomics of nearly 1600 species originating from multiple anaerobic digesters.</title>
        <authorList>
            <person name="Campanaro S."/>
            <person name="Treu L."/>
            <person name="Rodriguez-R L.M."/>
            <person name="Kovalovszki A."/>
            <person name="Ziels R.M."/>
            <person name="Maus I."/>
            <person name="Zhu X."/>
            <person name="Kougias P.G."/>
            <person name="Basile A."/>
            <person name="Luo G."/>
            <person name="Schluter A."/>
            <person name="Konstantinidis K.T."/>
            <person name="Angelidaki I."/>
        </authorList>
    </citation>
    <scope>NUCLEOTIDE SEQUENCE [LARGE SCALE GENOMIC DNA]</scope>
    <source>
        <strain evidence="7">AS27yjCOA_157</strain>
    </source>
</reference>
<comment type="similarity">
    <text evidence="1 4">Belongs to the DNA mismatch repair MutL/HexB family.</text>
</comment>
<dbReference type="GO" id="GO:0030983">
    <property type="term" value="F:mismatched DNA binding"/>
    <property type="evidence" value="ECO:0007669"/>
    <property type="project" value="InterPro"/>
</dbReference>
<evidence type="ECO:0000259" key="6">
    <source>
        <dbReference type="SMART" id="SM01340"/>
    </source>
</evidence>
<dbReference type="InterPro" id="IPR002099">
    <property type="entry name" value="MutL/Mlh/PMS"/>
</dbReference>
<dbReference type="InterPro" id="IPR037198">
    <property type="entry name" value="MutL_C_sf"/>
</dbReference>
<keyword evidence="2 4" id="KW-0227">DNA damage</keyword>
<evidence type="ECO:0000256" key="2">
    <source>
        <dbReference type="ARBA" id="ARBA00022763"/>
    </source>
</evidence>
<name>A0A7K4AKZ7_METSH</name>
<evidence type="ECO:0000256" key="1">
    <source>
        <dbReference type="ARBA" id="ARBA00006082"/>
    </source>
</evidence>
<dbReference type="Pfam" id="PF08676">
    <property type="entry name" value="MutL_C"/>
    <property type="match status" value="1"/>
</dbReference>
<dbReference type="Pfam" id="PF13589">
    <property type="entry name" value="HATPase_c_3"/>
    <property type="match status" value="1"/>
</dbReference>
<gene>
    <name evidence="4 7" type="primary">mutL</name>
    <name evidence="7" type="ORF">GX426_11195</name>
</gene>
<organism evidence="7 8">
    <name type="scientific">Methanothrix soehngenii</name>
    <name type="common">Methanosaeta concilii</name>
    <dbReference type="NCBI Taxonomy" id="2223"/>
    <lineage>
        <taxon>Archaea</taxon>
        <taxon>Methanobacteriati</taxon>
        <taxon>Methanobacteriota</taxon>
        <taxon>Stenosarchaea group</taxon>
        <taxon>Methanomicrobia</taxon>
        <taxon>Methanotrichales</taxon>
        <taxon>Methanotrichaceae</taxon>
        <taxon>Methanothrix</taxon>
    </lineage>
</organism>
<dbReference type="HAMAP" id="MF_00149">
    <property type="entry name" value="DNA_mis_repair"/>
    <property type="match status" value="1"/>
</dbReference>
<dbReference type="InterPro" id="IPR020667">
    <property type="entry name" value="DNA_mismatch_repair_MutL"/>
</dbReference>
<keyword evidence="7" id="KW-0255">Endonuclease</keyword>
<evidence type="ECO:0000313" key="8">
    <source>
        <dbReference type="Proteomes" id="UP000544742"/>
    </source>
</evidence>
<dbReference type="SUPFAM" id="SSF54211">
    <property type="entry name" value="Ribosomal protein S5 domain 2-like"/>
    <property type="match status" value="1"/>
</dbReference>
<dbReference type="EMBL" id="JAAYUN010000216">
    <property type="protein sequence ID" value="NLJ23653.1"/>
    <property type="molecule type" value="Genomic_DNA"/>
</dbReference>
<sequence>MKRIRALDEETVNKIAAGEVIERPASVVKELVENSIDAGAHKVLIEVRDGGKSFIKVTDDGSGIDPDDLPLAFQKHATSKISGALDLEKIVTLGFRGEALASIASVSKAVEVRTKTRDALSGSYLRIENGKVAEAKEVGSPAGTSIVVWNLFSNVPARRKHLKGREAELVHIIDVITELAIIHYDIAFELFSGSRTHFKSARSNSWDDVLSRIFGLKAVAGMAPLQASGRGWRIEGMIGDAFSLRASSDRIFIFVNGRAVSSRSMAGALREAYRNIIPPGKSPIAVLSLEISPDLVDVNVHPAKREIRLLHENEICSAITQEAALALSSYAKSVASERLKPSDQITASEETLAQNALQSTLPLDVEEDTVLDQALPEMEKRSSLKILGQIKRLYIVAESDQGLVLIDQHAAAERIRFERLEERYREGLIRQELACPVTIELMASEEIMLSSWKEVLDDIGFEISSFGGRSYSVRSVPALGQRTESAESVHDVLKELFLRGKPGPDSSRRDEILKLLACRGSIKSGKELTLKEMEQLLHDLQGCSNPSTCPHGRPVMVTLDQSQLERLFGRR</sequence>
<dbReference type="CDD" id="cd16926">
    <property type="entry name" value="HATPase_MutL-MLH-PMS-like"/>
    <property type="match status" value="1"/>
</dbReference>
<dbReference type="InterPro" id="IPR038973">
    <property type="entry name" value="MutL/Mlh/Pms-like"/>
</dbReference>
<dbReference type="GO" id="GO:0005524">
    <property type="term" value="F:ATP binding"/>
    <property type="evidence" value="ECO:0007669"/>
    <property type="project" value="InterPro"/>
</dbReference>
<keyword evidence="7" id="KW-0378">Hydrolase</keyword>
<dbReference type="PROSITE" id="PS00058">
    <property type="entry name" value="DNA_MISMATCH_REPAIR_1"/>
    <property type="match status" value="1"/>
</dbReference>
<dbReference type="InterPro" id="IPR036890">
    <property type="entry name" value="HATPase_C_sf"/>
</dbReference>
<accession>A0A7K4AKZ7</accession>
<dbReference type="InterPro" id="IPR014790">
    <property type="entry name" value="MutL_C"/>
</dbReference>
<keyword evidence="3 4" id="KW-0234">DNA repair</keyword>
<dbReference type="GO" id="GO:0140664">
    <property type="term" value="F:ATP-dependent DNA damage sensor activity"/>
    <property type="evidence" value="ECO:0007669"/>
    <property type="project" value="InterPro"/>
</dbReference>
<comment type="caution">
    <text evidence="7">The sequence shown here is derived from an EMBL/GenBank/DDBJ whole genome shotgun (WGS) entry which is preliminary data.</text>
</comment>
<evidence type="ECO:0000256" key="4">
    <source>
        <dbReference type="HAMAP-Rule" id="MF_00149"/>
    </source>
</evidence>
<protein>
    <recommendedName>
        <fullName evidence="4">DNA mismatch repair protein MutL</fullName>
    </recommendedName>
</protein>
<evidence type="ECO:0000313" key="7">
    <source>
        <dbReference type="EMBL" id="NLJ23653.1"/>
    </source>
</evidence>
<dbReference type="Gene3D" id="3.30.565.10">
    <property type="entry name" value="Histidine kinase-like ATPase, C-terminal domain"/>
    <property type="match status" value="1"/>
</dbReference>
<dbReference type="PANTHER" id="PTHR10073">
    <property type="entry name" value="DNA MISMATCH REPAIR PROTEIN MLH, PMS, MUTL"/>
    <property type="match status" value="1"/>
</dbReference>
<dbReference type="Pfam" id="PF01119">
    <property type="entry name" value="DNA_mis_repair"/>
    <property type="match status" value="1"/>
</dbReference>
<dbReference type="PANTHER" id="PTHR10073:SF12">
    <property type="entry name" value="DNA MISMATCH REPAIR PROTEIN MLH1"/>
    <property type="match status" value="1"/>
</dbReference>
<dbReference type="InterPro" id="IPR042120">
    <property type="entry name" value="MutL_C_dimsub"/>
</dbReference>
<dbReference type="SUPFAM" id="SSF118116">
    <property type="entry name" value="DNA mismatch repair protein MutL"/>
    <property type="match status" value="1"/>
</dbReference>